<comment type="caution">
    <text evidence="1">The sequence shown here is derived from an EMBL/GenBank/DDBJ whole genome shotgun (WGS) entry which is preliminary data.</text>
</comment>
<dbReference type="PANTHER" id="PTHR34289">
    <property type="entry name" value="PROTEIN, PUTATIVE (DUF819)-RELATED"/>
    <property type="match status" value="1"/>
</dbReference>
<dbReference type="Proteomes" id="UP000235145">
    <property type="component" value="Unassembled WGS sequence"/>
</dbReference>
<keyword evidence="2" id="KW-1185">Reference proteome</keyword>
<dbReference type="PANTHER" id="PTHR34289:SF3">
    <property type="entry name" value="PROTEIN, PUTATIVE (DUF819)-RELATED"/>
    <property type="match status" value="1"/>
</dbReference>
<evidence type="ECO:0000313" key="2">
    <source>
        <dbReference type="Proteomes" id="UP000235145"/>
    </source>
</evidence>
<dbReference type="EMBL" id="NBSK02000004">
    <property type="protein sequence ID" value="KAJ0213792.1"/>
    <property type="molecule type" value="Genomic_DNA"/>
</dbReference>
<gene>
    <name evidence="1" type="ORF">LSAT_V11C400222380</name>
</gene>
<protein>
    <submittedName>
        <fullName evidence="1">Uncharacterized protein</fullName>
    </submittedName>
</protein>
<dbReference type="AlphaFoldDB" id="A0A9R1VZH3"/>
<evidence type="ECO:0000313" key="1">
    <source>
        <dbReference type="EMBL" id="KAJ0213792.1"/>
    </source>
</evidence>
<sequence>MRISNQVVGGGWLIIPHEYNSVIPTQLVMRFQMFNIIFLTSFMNYEIKKLKYCLVSINRRKQFVPCSLFGDSFDYKLSLTFEKPLLNNHFAHKNLGQAFVATTIGTVAYWMVQMRPLRQEGCRIGHIGGAFTYVVITSEISPSVLGVGLATDNVIRAVYFITLFALAAKTPPESSISTTDVEKDVKSESKSKLPLLQSSTTLAISFAIYKIGSLITKYLAYQEISYYM</sequence>
<accession>A0A9R1VZH3</accession>
<organism evidence="1 2">
    <name type="scientific">Lactuca sativa</name>
    <name type="common">Garden lettuce</name>
    <dbReference type="NCBI Taxonomy" id="4236"/>
    <lineage>
        <taxon>Eukaryota</taxon>
        <taxon>Viridiplantae</taxon>
        <taxon>Streptophyta</taxon>
        <taxon>Embryophyta</taxon>
        <taxon>Tracheophyta</taxon>
        <taxon>Spermatophyta</taxon>
        <taxon>Magnoliopsida</taxon>
        <taxon>eudicotyledons</taxon>
        <taxon>Gunneridae</taxon>
        <taxon>Pentapetalae</taxon>
        <taxon>asterids</taxon>
        <taxon>campanulids</taxon>
        <taxon>Asterales</taxon>
        <taxon>Asteraceae</taxon>
        <taxon>Cichorioideae</taxon>
        <taxon>Cichorieae</taxon>
        <taxon>Lactucinae</taxon>
        <taxon>Lactuca</taxon>
    </lineage>
</organism>
<name>A0A9R1VZH3_LACSA</name>
<dbReference type="InterPro" id="IPR008537">
    <property type="entry name" value="DUF819"/>
</dbReference>
<proteinExistence type="predicted"/>
<dbReference type="Pfam" id="PF05684">
    <property type="entry name" value="DUF819"/>
    <property type="match status" value="1"/>
</dbReference>
<reference evidence="1 2" key="1">
    <citation type="journal article" date="2017" name="Nat. Commun.">
        <title>Genome assembly with in vitro proximity ligation data and whole-genome triplication in lettuce.</title>
        <authorList>
            <person name="Reyes-Chin-Wo S."/>
            <person name="Wang Z."/>
            <person name="Yang X."/>
            <person name="Kozik A."/>
            <person name="Arikit S."/>
            <person name="Song C."/>
            <person name="Xia L."/>
            <person name="Froenicke L."/>
            <person name="Lavelle D.O."/>
            <person name="Truco M.J."/>
            <person name="Xia R."/>
            <person name="Zhu S."/>
            <person name="Xu C."/>
            <person name="Xu H."/>
            <person name="Xu X."/>
            <person name="Cox K."/>
            <person name="Korf I."/>
            <person name="Meyers B.C."/>
            <person name="Michelmore R.W."/>
        </authorList>
    </citation>
    <scope>NUCLEOTIDE SEQUENCE [LARGE SCALE GENOMIC DNA]</scope>
    <source>
        <strain evidence="2">cv. Salinas</strain>
        <tissue evidence="1">Seedlings</tissue>
    </source>
</reference>